<feature type="compositionally biased region" description="Basic and acidic residues" evidence="6">
    <location>
        <begin position="257"/>
        <end position="276"/>
    </location>
</feature>
<proteinExistence type="predicted"/>
<sequence length="377" mass="42409">MADGMLSLSWNNHSSTFSHTLASLREKERYTDVTLSCEGRFYPVHKLVLSTCSEYFMQMFELTPCKHPVVVLQDVQCKEMEALLSYMYAGVVSVAQSDLPQLIKVAESLQIKGLAVPDENLCSNMKFGHTWSPTDGKNSPFPKKIKREENGTQTQHRISEPRPGISPQSITRHGPHGYNALNSSYGNVMNAHRFSPYGKEGEIPVAHRGNKKEHIIVPKVTPKIDHRYGGKNNKQTNARSISRTDLAKGYYKLDRDHVDDHRTDPMSDEGHDRYLDTDDDNSSDMQELVPVSLVKIEVKDEEDDEHIDVDDTGYDSRHDANQPIPLLVPKREAVEDYRSVSSGSERLNSSFIVTAKPSLSSLASPAGSTLRLRQWRG</sequence>
<dbReference type="PROSITE" id="PS50097">
    <property type="entry name" value="BTB"/>
    <property type="match status" value="1"/>
</dbReference>
<comment type="caution">
    <text evidence="8">The sequence shown here is derived from an EMBL/GenBank/DDBJ whole genome shotgun (WGS) entry which is preliminary data.</text>
</comment>
<dbReference type="GO" id="GO:0005634">
    <property type="term" value="C:nucleus"/>
    <property type="evidence" value="ECO:0007669"/>
    <property type="project" value="UniProtKB-ARBA"/>
</dbReference>
<feature type="compositionally biased region" description="Acidic residues" evidence="6">
    <location>
        <begin position="303"/>
        <end position="313"/>
    </location>
</feature>
<evidence type="ECO:0000256" key="2">
    <source>
        <dbReference type="ARBA" id="ARBA00022782"/>
    </source>
</evidence>
<dbReference type="EMBL" id="JACEEZ010014540">
    <property type="protein sequence ID" value="KAG0719419.1"/>
    <property type="molecule type" value="Genomic_DNA"/>
</dbReference>
<dbReference type="PANTHER" id="PTHR23110">
    <property type="entry name" value="BTB DOMAIN TRANSCRIPTION FACTOR"/>
    <property type="match status" value="1"/>
</dbReference>
<dbReference type="Gene3D" id="3.30.710.10">
    <property type="entry name" value="Potassium Channel Kv1.1, Chain A"/>
    <property type="match status" value="1"/>
</dbReference>
<dbReference type="InterPro" id="IPR011333">
    <property type="entry name" value="SKP1/BTB/POZ_sf"/>
</dbReference>
<dbReference type="AlphaFoldDB" id="A0A8J5CR56"/>
<dbReference type="OrthoDB" id="6331085at2759"/>
<evidence type="ECO:0000313" key="9">
    <source>
        <dbReference type="Proteomes" id="UP000770661"/>
    </source>
</evidence>
<feature type="region of interest" description="Disordered" evidence="6">
    <location>
        <begin position="303"/>
        <end position="322"/>
    </location>
</feature>
<name>A0A8J5CR56_CHIOP</name>
<gene>
    <name evidence="8" type="primary">lolal_8</name>
    <name evidence="8" type="ORF">GWK47_050515</name>
</gene>
<dbReference type="GO" id="GO:0045476">
    <property type="term" value="P:nurse cell apoptotic process"/>
    <property type="evidence" value="ECO:0007669"/>
    <property type="project" value="UniProtKB-ARBA"/>
</dbReference>
<dbReference type="CDD" id="cd18315">
    <property type="entry name" value="BTB_POZ_BAB-like"/>
    <property type="match status" value="1"/>
</dbReference>
<dbReference type="GO" id="GO:0006357">
    <property type="term" value="P:regulation of transcription by RNA polymerase II"/>
    <property type="evidence" value="ECO:0007669"/>
    <property type="project" value="TreeGrafter"/>
</dbReference>
<evidence type="ECO:0000259" key="7">
    <source>
        <dbReference type="PROSITE" id="PS50097"/>
    </source>
</evidence>
<evidence type="ECO:0000256" key="1">
    <source>
        <dbReference type="ARBA" id="ARBA00022473"/>
    </source>
</evidence>
<dbReference type="Proteomes" id="UP000770661">
    <property type="component" value="Unassembled WGS sequence"/>
</dbReference>
<feature type="compositionally biased region" description="Polar residues" evidence="6">
    <location>
        <begin position="232"/>
        <end position="243"/>
    </location>
</feature>
<keyword evidence="4" id="KW-0539">Nucleus</keyword>
<dbReference type="GO" id="GO:0007526">
    <property type="term" value="P:larval somatic muscle development"/>
    <property type="evidence" value="ECO:0007669"/>
    <property type="project" value="UniProtKB-ARBA"/>
</dbReference>
<keyword evidence="3" id="KW-0524">Neurogenesis</keyword>
<dbReference type="PANTHER" id="PTHR23110:SF111">
    <property type="entry name" value="LONGITUDINALS LACKING PROTEIN, ISOFORMS F_I_K_T"/>
    <property type="match status" value="1"/>
</dbReference>
<protein>
    <submittedName>
        <fullName evidence="8">Longitudinals lacking protein-like</fullName>
    </submittedName>
</protein>
<dbReference type="GO" id="GO:0035167">
    <property type="term" value="P:larval lymph gland hemopoiesis"/>
    <property type="evidence" value="ECO:0007669"/>
    <property type="project" value="UniProtKB-ARBA"/>
</dbReference>
<accession>A0A8J5CR56</accession>
<evidence type="ECO:0000313" key="8">
    <source>
        <dbReference type="EMBL" id="KAG0719419.1"/>
    </source>
</evidence>
<evidence type="ECO:0000256" key="4">
    <source>
        <dbReference type="ARBA" id="ARBA00023242"/>
    </source>
</evidence>
<dbReference type="SUPFAM" id="SSF54695">
    <property type="entry name" value="POZ domain"/>
    <property type="match status" value="1"/>
</dbReference>
<keyword evidence="2" id="KW-0221">Differentiation</keyword>
<dbReference type="InterPro" id="IPR051095">
    <property type="entry name" value="Dros_DevTransReg"/>
</dbReference>
<feature type="region of interest" description="Disordered" evidence="6">
    <location>
        <begin position="224"/>
        <end position="243"/>
    </location>
</feature>
<feature type="domain" description="BTB" evidence="7">
    <location>
        <begin position="31"/>
        <end position="96"/>
    </location>
</feature>
<evidence type="ECO:0000256" key="5">
    <source>
        <dbReference type="ARBA" id="ARBA00037382"/>
    </source>
</evidence>
<dbReference type="Pfam" id="PF00651">
    <property type="entry name" value="BTB"/>
    <property type="match status" value="1"/>
</dbReference>
<evidence type="ECO:0000256" key="3">
    <source>
        <dbReference type="ARBA" id="ARBA00022902"/>
    </source>
</evidence>
<dbReference type="SMART" id="SM00225">
    <property type="entry name" value="BTB"/>
    <property type="match status" value="1"/>
</dbReference>
<organism evidence="8 9">
    <name type="scientific">Chionoecetes opilio</name>
    <name type="common">Atlantic snow crab</name>
    <name type="synonym">Cancer opilio</name>
    <dbReference type="NCBI Taxonomy" id="41210"/>
    <lineage>
        <taxon>Eukaryota</taxon>
        <taxon>Metazoa</taxon>
        <taxon>Ecdysozoa</taxon>
        <taxon>Arthropoda</taxon>
        <taxon>Crustacea</taxon>
        <taxon>Multicrustacea</taxon>
        <taxon>Malacostraca</taxon>
        <taxon>Eumalacostraca</taxon>
        <taxon>Eucarida</taxon>
        <taxon>Decapoda</taxon>
        <taxon>Pleocyemata</taxon>
        <taxon>Brachyura</taxon>
        <taxon>Eubrachyura</taxon>
        <taxon>Majoidea</taxon>
        <taxon>Majidae</taxon>
        <taxon>Chionoecetes</taxon>
    </lineage>
</organism>
<dbReference type="GO" id="GO:0016199">
    <property type="term" value="P:axon midline choice point recognition"/>
    <property type="evidence" value="ECO:0007669"/>
    <property type="project" value="UniProtKB-ARBA"/>
</dbReference>
<evidence type="ECO:0000256" key="6">
    <source>
        <dbReference type="SAM" id="MobiDB-lite"/>
    </source>
</evidence>
<keyword evidence="9" id="KW-1185">Reference proteome</keyword>
<dbReference type="GO" id="GO:0045467">
    <property type="term" value="P:R7 cell development"/>
    <property type="evidence" value="ECO:0007669"/>
    <property type="project" value="UniProtKB-ARBA"/>
</dbReference>
<dbReference type="GO" id="GO:0048813">
    <property type="term" value="P:dendrite morphogenesis"/>
    <property type="evidence" value="ECO:0007669"/>
    <property type="project" value="UniProtKB-ARBA"/>
</dbReference>
<dbReference type="GO" id="GO:0008406">
    <property type="term" value="P:gonad development"/>
    <property type="evidence" value="ECO:0007669"/>
    <property type="project" value="UniProtKB-ARBA"/>
</dbReference>
<dbReference type="InterPro" id="IPR000210">
    <property type="entry name" value="BTB/POZ_dom"/>
</dbReference>
<keyword evidence="1" id="KW-0217">Developmental protein</keyword>
<feature type="region of interest" description="Disordered" evidence="6">
    <location>
        <begin position="148"/>
        <end position="168"/>
    </location>
</feature>
<comment type="function">
    <text evidence="5">Putative transcription factor required for axon growth and guidance in the central and peripheral nervous systems. Repels CNS axons away from the midline by promoting the expression of the midline repellent sli and its receptor robo.</text>
</comment>
<reference evidence="8" key="1">
    <citation type="submission" date="2020-07" db="EMBL/GenBank/DDBJ databases">
        <title>The High-quality genome of the commercially important snow crab, Chionoecetes opilio.</title>
        <authorList>
            <person name="Jeong J.-H."/>
            <person name="Ryu S."/>
        </authorList>
    </citation>
    <scope>NUCLEOTIDE SEQUENCE</scope>
    <source>
        <strain evidence="8">MADBK_172401_WGS</strain>
        <tissue evidence="8">Digestive gland</tissue>
    </source>
</reference>
<dbReference type="GO" id="GO:0007464">
    <property type="term" value="P:R3/R4 cell fate commitment"/>
    <property type="evidence" value="ECO:0007669"/>
    <property type="project" value="UniProtKB-ARBA"/>
</dbReference>
<feature type="region of interest" description="Disordered" evidence="6">
    <location>
        <begin position="257"/>
        <end position="284"/>
    </location>
</feature>